<accession>A0A419V2S8</accession>
<sequence length="70" mass="8006">MTKDEVKHKLKEKQLSEALELVEDAEKGHLDELELVRSLGLLADEELNRETLAVLENEGVTIIYVEEDDE</sequence>
<dbReference type="EMBL" id="RAPK01000009">
    <property type="protein sequence ID" value="RKD72798.1"/>
    <property type="molecule type" value="Genomic_DNA"/>
</dbReference>
<reference evidence="1 2" key="1">
    <citation type="submission" date="2018-09" db="EMBL/GenBank/DDBJ databases">
        <title>Genomic Encyclopedia of Archaeal and Bacterial Type Strains, Phase II (KMG-II): from individual species to whole genera.</title>
        <authorList>
            <person name="Goeker M."/>
        </authorList>
    </citation>
    <scope>NUCLEOTIDE SEQUENCE [LARGE SCALE GENOMIC DNA]</scope>
    <source>
        <strain evidence="1 2">DSM 17008</strain>
    </source>
</reference>
<dbReference type="Proteomes" id="UP000285120">
    <property type="component" value="Unassembled WGS sequence"/>
</dbReference>
<gene>
    <name evidence="1" type="ORF">ATL39_1994</name>
</gene>
<dbReference type="OrthoDB" id="2973066at2"/>
<proteinExistence type="predicted"/>
<evidence type="ECO:0000313" key="2">
    <source>
        <dbReference type="Proteomes" id="UP000285120"/>
    </source>
</evidence>
<dbReference type="RefSeq" id="WP_120193196.1">
    <property type="nucleotide sequence ID" value="NZ_RAPK01000009.1"/>
</dbReference>
<organism evidence="1 2">
    <name type="scientific">Sinobaca qinghaiensis</name>
    <dbReference type="NCBI Taxonomy" id="342944"/>
    <lineage>
        <taxon>Bacteria</taxon>
        <taxon>Bacillati</taxon>
        <taxon>Bacillota</taxon>
        <taxon>Bacilli</taxon>
        <taxon>Bacillales</taxon>
        <taxon>Sporolactobacillaceae</taxon>
        <taxon>Sinobaca</taxon>
    </lineage>
</organism>
<comment type="caution">
    <text evidence="1">The sequence shown here is derived from an EMBL/GenBank/DDBJ whole genome shotgun (WGS) entry which is preliminary data.</text>
</comment>
<evidence type="ECO:0000313" key="1">
    <source>
        <dbReference type="EMBL" id="RKD72798.1"/>
    </source>
</evidence>
<keyword evidence="2" id="KW-1185">Reference proteome</keyword>
<name>A0A419V2S8_9BACL</name>
<dbReference type="AlphaFoldDB" id="A0A419V2S8"/>
<protein>
    <submittedName>
        <fullName evidence="1">Uncharacterized protein</fullName>
    </submittedName>
</protein>